<name>A0A2B7Y4Y7_POLH7</name>
<dbReference type="InterPro" id="IPR036047">
    <property type="entry name" value="F-box-like_dom_sf"/>
</dbReference>
<dbReference type="PANTHER" id="PTHR31350">
    <property type="entry name" value="SI:DKEY-261L7.2"/>
    <property type="match status" value="1"/>
</dbReference>
<dbReference type="GO" id="GO:0003677">
    <property type="term" value="F:DNA binding"/>
    <property type="evidence" value="ECO:0007669"/>
    <property type="project" value="InterPro"/>
</dbReference>
<dbReference type="InterPro" id="IPR032698">
    <property type="entry name" value="SirB1_N"/>
</dbReference>
<dbReference type="Gene3D" id="1.20.1280.50">
    <property type="match status" value="1"/>
</dbReference>
<dbReference type="STRING" id="1447883.A0A2B7Y4Y7"/>
<dbReference type="NCBIfam" id="TIGR02097">
    <property type="entry name" value="yccV"/>
    <property type="match status" value="1"/>
</dbReference>
<dbReference type="Gene3D" id="2.30.30.390">
    <property type="entry name" value="Hemimethylated DNA-binding domain"/>
    <property type="match status" value="1"/>
</dbReference>
<dbReference type="InterPro" id="IPR001810">
    <property type="entry name" value="F-box_dom"/>
</dbReference>
<organism evidence="2 3">
    <name type="scientific">Polytolypa hystricis (strain UAMH7299)</name>
    <dbReference type="NCBI Taxonomy" id="1447883"/>
    <lineage>
        <taxon>Eukaryota</taxon>
        <taxon>Fungi</taxon>
        <taxon>Dikarya</taxon>
        <taxon>Ascomycota</taxon>
        <taxon>Pezizomycotina</taxon>
        <taxon>Eurotiomycetes</taxon>
        <taxon>Eurotiomycetidae</taxon>
        <taxon>Onygenales</taxon>
        <taxon>Onygenales incertae sedis</taxon>
        <taxon>Polytolypa</taxon>
    </lineage>
</organism>
<dbReference type="Pfam" id="PF13369">
    <property type="entry name" value="Transglut_core2"/>
    <property type="match status" value="1"/>
</dbReference>
<proteinExistence type="predicted"/>
<dbReference type="OrthoDB" id="28868at2759"/>
<dbReference type="SUPFAM" id="SSF141255">
    <property type="entry name" value="YccV-like"/>
    <property type="match status" value="1"/>
</dbReference>
<evidence type="ECO:0000259" key="1">
    <source>
        <dbReference type="PROSITE" id="PS50181"/>
    </source>
</evidence>
<dbReference type="InterPro" id="IPR036623">
    <property type="entry name" value="Hemimethylated_DNA-bd_sf"/>
</dbReference>
<dbReference type="InterPro" id="IPR011722">
    <property type="entry name" value="Hemimethylated_DNA-bd_dom"/>
</dbReference>
<dbReference type="Pfam" id="PF12937">
    <property type="entry name" value="F-box-like"/>
    <property type="match status" value="1"/>
</dbReference>
<dbReference type="Pfam" id="PF08755">
    <property type="entry name" value="YccV-like"/>
    <property type="match status" value="1"/>
</dbReference>
<feature type="domain" description="F-box" evidence="1">
    <location>
        <begin position="3"/>
        <end position="49"/>
    </location>
</feature>
<dbReference type="EMBL" id="PDNA01000076">
    <property type="protein sequence ID" value="PGH16083.1"/>
    <property type="molecule type" value="Genomic_DNA"/>
</dbReference>
<dbReference type="SMART" id="SM00992">
    <property type="entry name" value="YccV-like"/>
    <property type="match status" value="1"/>
</dbReference>
<dbReference type="SMART" id="SM00256">
    <property type="entry name" value="FBOX"/>
    <property type="match status" value="1"/>
</dbReference>
<dbReference type="SUPFAM" id="SSF81383">
    <property type="entry name" value="F-box domain"/>
    <property type="match status" value="1"/>
</dbReference>
<comment type="caution">
    <text evidence="2">The sequence shown here is derived from an EMBL/GenBank/DDBJ whole genome shotgun (WGS) entry which is preliminary data.</text>
</comment>
<dbReference type="PROSITE" id="PS50181">
    <property type="entry name" value="FBOX"/>
    <property type="match status" value="1"/>
</dbReference>
<reference evidence="2 3" key="1">
    <citation type="submission" date="2017-10" db="EMBL/GenBank/DDBJ databases">
        <title>Comparative genomics in systemic dimorphic fungi from Ajellomycetaceae.</title>
        <authorList>
            <person name="Munoz J.F."/>
            <person name="Mcewen J.G."/>
            <person name="Clay O.K."/>
            <person name="Cuomo C.A."/>
        </authorList>
    </citation>
    <scope>NUCLEOTIDE SEQUENCE [LARGE SCALE GENOMIC DNA]</scope>
    <source>
        <strain evidence="2 3">UAMH7299</strain>
    </source>
</reference>
<sequence>MATASLSGLPEEVLHAILCYLPPTSTAALEQTSTRFRNVTNAPLLWRFYCRSCFTYWDKKHDIAHKYSSPIWVVPWKQLYKERHAIDTTTTRILDSILTSQTGRIEKFHMIVNFGYDAKDTLVQHAKAGTHLEDYLARRYYSNAILGCLHRTMAIPEWYRLKSGDDVSLERALGAFDMFVLETGRGDFNDISNALDAIVAEILAQHPNALELAPRNRAVKIAEYLRENNLTGIESGREYYNIEHNFLGIALTDRGHNSLPLISAAIYCYVAQRLGLDAHPCGFPFHVHVIIRPAVGYDMNGSQLEGEMQGDPMYMDPFRSTEETPVTELQNQLNFLGALTLSQSTFLRESLTTEIVLRCGKNILNSVLQTPHFRHTSLDVVNVKYAALWASMLFAEYANPDGPLPGEPLRQVGHFPLRRHLPSLMEHFATDFTSDVYLVEQYLIPLFEGLPEYNHLREAVRVMRAGDEIPKQVRSRTAQHSNVKFKVGQLFRHRRYDFTAVITGWDAECGAAEHWMQEMGVDRLKGGRNQSFYHVLVEDNSVRYVAEENIEPIKPALPELPHVFLNHTGKHFKRWDPTTRTFVSNIRDEYPDD</sequence>
<dbReference type="PANTHER" id="PTHR31350:SF27">
    <property type="entry name" value="HEMIMETHYLATED DNA-BINDING DOMAIN-CONTAINING PROTEIN"/>
    <property type="match status" value="1"/>
</dbReference>
<dbReference type="AlphaFoldDB" id="A0A2B7Y4Y7"/>
<evidence type="ECO:0000313" key="2">
    <source>
        <dbReference type="EMBL" id="PGH16083.1"/>
    </source>
</evidence>
<dbReference type="Proteomes" id="UP000224634">
    <property type="component" value="Unassembled WGS sequence"/>
</dbReference>
<protein>
    <recommendedName>
        <fullName evidence="1">F-box domain-containing protein</fullName>
    </recommendedName>
</protein>
<evidence type="ECO:0000313" key="3">
    <source>
        <dbReference type="Proteomes" id="UP000224634"/>
    </source>
</evidence>
<accession>A0A2B7Y4Y7</accession>
<keyword evidence="3" id="KW-1185">Reference proteome</keyword>
<gene>
    <name evidence="2" type="ORF">AJ80_05298</name>
</gene>